<accession>A0A0V1GB48</accession>
<reference evidence="1 2" key="1">
    <citation type="submission" date="2015-01" db="EMBL/GenBank/DDBJ databases">
        <title>Evolution of Trichinella species and genotypes.</title>
        <authorList>
            <person name="Korhonen P.K."/>
            <person name="Edoardo P."/>
            <person name="Giuseppe L.R."/>
            <person name="Gasser R.B."/>
        </authorList>
    </citation>
    <scope>NUCLEOTIDE SEQUENCE [LARGE SCALE GENOMIC DNA]</scope>
    <source>
        <strain evidence="1">ISS1029</strain>
    </source>
</reference>
<evidence type="ECO:0000313" key="2">
    <source>
        <dbReference type="Proteomes" id="UP000055024"/>
    </source>
</evidence>
<organism evidence="1 2">
    <name type="scientific">Trichinella zimbabwensis</name>
    <dbReference type="NCBI Taxonomy" id="268475"/>
    <lineage>
        <taxon>Eukaryota</taxon>
        <taxon>Metazoa</taxon>
        <taxon>Ecdysozoa</taxon>
        <taxon>Nematoda</taxon>
        <taxon>Enoplea</taxon>
        <taxon>Dorylaimia</taxon>
        <taxon>Trichinellida</taxon>
        <taxon>Trichinellidae</taxon>
        <taxon>Trichinella</taxon>
    </lineage>
</organism>
<evidence type="ECO:0000313" key="1">
    <source>
        <dbReference type="EMBL" id="KRY95405.1"/>
    </source>
</evidence>
<gene>
    <name evidence="1" type="ORF">T11_3222</name>
</gene>
<dbReference type="AlphaFoldDB" id="A0A0V1GB48"/>
<name>A0A0V1GB48_9BILA</name>
<dbReference type="Proteomes" id="UP000055024">
    <property type="component" value="Unassembled WGS sequence"/>
</dbReference>
<protein>
    <submittedName>
        <fullName evidence="1">Uncharacterized protein</fullName>
    </submittedName>
</protein>
<dbReference type="EMBL" id="JYDP01003821">
    <property type="protein sequence ID" value="KRY95405.1"/>
    <property type="molecule type" value="Genomic_DNA"/>
</dbReference>
<comment type="caution">
    <text evidence="1">The sequence shown here is derived from an EMBL/GenBank/DDBJ whole genome shotgun (WGS) entry which is preliminary data.</text>
</comment>
<sequence length="68" mass="7450">MYTAKAQRNNASDVIDPTSFEAAHCPSRMRTAQATSPFSRWSCPQPIAACIPPRRRGITLATSSISRN</sequence>
<dbReference type="OrthoDB" id="10591112at2759"/>
<keyword evidence="2" id="KW-1185">Reference proteome</keyword>
<proteinExistence type="predicted"/>